<sequence length="190" mass="21569">METDHGYVASFIGSEACERLNELLLGTRLKNDVKRMSPKKQTSRIEAFHSLLNYFAPKLTIFSYEGMTCRLLLAGLHYNENSNRDPALTKSGEQLYAIDFPRAKHGDYTLREIQSQVTFGYVNDLMEQAIHSLEENRNLRQEISGLVNVPPPVSSTYRKPDLEEALRRQSSRFALEESATTTDILQAGPK</sequence>
<dbReference type="PANTHER" id="PTHR31751">
    <property type="entry name" value="SI:CH211-108C17.2-RELATED-RELATED"/>
    <property type="match status" value="1"/>
</dbReference>
<protein>
    <submittedName>
        <fullName evidence="1">Uncharacterized protein</fullName>
    </submittedName>
</protein>
<evidence type="ECO:0000313" key="2">
    <source>
        <dbReference type="Proteomes" id="UP000230750"/>
    </source>
</evidence>
<organism evidence="1 2">
    <name type="scientific">Stichopus japonicus</name>
    <name type="common">Sea cucumber</name>
    <dbReference type="NCBI Taxonomy" id="307972"/>
    <lineage>
        <taxon>Eukaryota</taxon>
        <taxon>Metazoa</taxon>
        <taxon>Echinodermata</taxon>
        <taxon>Eleutherozoa</taxon>
        <taxon>Echinozoa</taxon>
        <taxon>Holothuroidea</taxon>
        <taxon>Aspidochirotacea</taxon>
        <taxon>Aspidochirotida</taxon>
        <taxon>Stichopodidae</taxon>
        <taxon>Apostichopus</taxon>
    </lineage>
</organism>
<dbReference type="EMBL" id="MRZV01000675">
    <property type="protein sequence ID" value="PIK45919.1"/>
    <property type="molecule type" value="Genomic_DNA"/>
</dbReference>
<comment type="caution">
    <text evidence="1">The sequence shown here is derived from an EMBL/GenBank/DDBJ whole genome shotgun (WGS) entry which is preliminary data.</text>
</comment>
<accession>A0A2G8KD83</accession>
<evidence type="ECO:0000313" key="1">
    <source>
        <dbReference type="EMBL" id="PIK45919.1"/>
    </source>
</evidence>
<name>A0A2G8KD83_STIJA</name>
<dbReference type="AlphaFoldDB" id="A0A2G8KD83"/>
<dbReference type="STRING" id="307972.A0A2G8KD83"/>
<dbReference type="OrthoDB" id="5987257at2759"/>
<proteinExistence type="predicted"/>
<dbReference type="PANTHER" id="PTHR31751:SF44">
    <property type="entry name" value="SI:CH211-211K8.4-RELATED"/>
    <property type="match status" value="1"/>
</dbReference>
<reference evidence="1 2" key="1">
    <citation type="journal article" date="2017" name="PLoS Biol.">
        <title>The sea cucumber genome provides insights into morphological evolution and visceral regeneration.</title>
        <authorList>
            <person name="Zhang X."/>
            <person name="Sun L."/>
            <person name="Yuan J."/>
            <person name="Sun Y."/>
            <person name="Gao Y."/>
            <person name="Zhang L."/>
            <person name="Li S."/>
            <person name="Dai H."/>
            <person name="Hamel J.F."/>
            <person name="Liu C."/>
            <person name="Yu Y."/>
            <person name="Liu S."/>
            <person name="Lin W."/>
            <person name="Guo K."/>
            <person name="Jin S."/>
            <person name="Xu P."/>
            <person name="Storey K.B."/>
            <person name="Huan P."/>
            <person name="Zhang T."/>
            <person name="Zhou Y."/>
            <person name="Zhang J."/>
            <person name="Lin C."/>
            <person name="Li X."/>
            <person name="Xing L."/>
            <person name="Huo D."/>
            <person name="Sun M."/>
            <person name="Wang L."/>
            <person name="Mercier A."/>
            <person name="Li F."/>
            <person name="Yang H."/>
            <person name="Xiang J."/>
        </authorList>
    </citation>
    <scope>NUCLEOTIDE SEQUENCE [LARGE SCALE GENOMIC DNA]</scope>
    <source>
        <strain evidence="1">Shaxun</strain>
        <tissue evidence="1">Muscle</tissue>
    </source>
</reference>
<gene>
    <name evidence="1" type="ORF">BSL78_17198</name>
</gene>
<dbReference type="Proteomes" id="UP000230750">
    <property type="component" value="Unassembled WGS sequence"/>
</dbReference>
<keyword evidence="2" id="KW-1185">Reference proteome</keyword>